<dbReference type="EMBL" id="AMFJ01036152">
    <property type="protein sequence ID" value="EKD24901.1"/>
    <property type="molecule type" value="Genomic_DNA"/>
</dbReference>
<gene>
    <name evidence="1" type="ORF">ACD_80C00145G0035</name>
</gene>
<sequence length="348" mass="40893">MYFAILWKNPEISLHELQLVQAKEISYPKKGIMIFDTKYKELLPQLWGIIKAGIVVKEKELQELLADVKIIGIQNEANGKHLKNTIGIRRYKLVDIFHTDREIKNKGKEIINLENGLYGIVEQYQNIELYEAVDFSKPGRSMEMGMMPAKLAHIMINIWLSNMLHNSDFNIENICIYDPFVWSWTTGMLANYLGYDFIGSDINTSYAEQNAPWRKTTKFYTPDKQFEIFKHDIIQPLKAGIIDDEKKEGVLIVTEWRLWPIVTKTTSAEDVQKFQTQVLKLYQSFLDRVQALWWAIAVFTIPYYLQQDNSLEQKITEYWNTIGLHIETIPEIYSREWQQIGRKIMIIK</sequence>
<protein>
    <submittedName>
        <fullName evidence="1">Uncharacterized protein</fullName>
    </submittedName>
</protein>
<dbReference type="Gene3D" id="3.40.50.150">
    <property type="entry name" value="Vaccinia Virus protein VP39"/>
    <property type="match status" value="1"/>
</dbReference>
<name>K1XI28_9BACT</name>
<accession>K1XI28</accession>
<reference evidence="1" key="1">
    <citation type="journal article" date="2012" name="Science">
        <title>Fermentation, hydrogen, and sulfur metabolism in multiple uncultivated bacterial phyla.</title>
        <authorList>
            <person name="Wrighton K.C."/>
            <person name="Thomas B.C."/>
            <person name="Sharon I."/>
            <person name="Miller C.S."/>
            <person name="Castelle C.J."/>
            <person name="VerBerkmoes N.C."/>
            <person name="Wilkins M.J."/>
            <person name="Hettich R.L."/>
            <person name="Lipton M.S."/>
            <person name="Williams K.H."/>
            <person name="Long P.E."/>
            <person name="Banfield J.F."/>
        </authorList>
    </citation>
    <scope>NUCLEOTIDE SEQUENCE [LARGE SCALE GENOMIC DNA]</scope>
</reference>
<evidence type="ECO:0000313" key="1">
    <source>
        <dbReference type="EMBL" id="EKD24901.1"/>
    </source>
</evidence>
<proteinExistence type="predicted"/>
<dbReference type="AlphaFoldDB" id="K1XI28"/>
<dbReference type="InterPro" id="IPR029063">
    <property type="entry name" value="SAM-dependent_MTases_sf"/>
</dbReference>
<comment type="caution">
    <text evidence="1">The sequence shown here is derived from an EMBL/GenBank/DDBJ whole genome shotgun (WGS) entry which is preliminary data.</text>
</comment>
<organism evidence="1">
    <name type="scientific">uncultured bacterium</name>
    <name type="common">gcode 4</name>
    <dbReference type="NCBI Taxonomy" id="1234023"/>
    <lineage>
        <taxon>Bacteria</taxon>
        <taxon>environmental samples</taxon>
    </lineage>
</organism>